<accession>A0A973A8U4</accession>
<proteinExistence type="predicted"/>
<dbReference type="EMBL" id="JABMOJ010000256">
    <property type="protein sequence ID" value="NQV65068.1"/>
    <property type="molecule type" value="Genomic_DNA"/>
</dbReference>
<gene>
    <name evidence="1" type="ORF">HQ497_06875</name>
</gene>
<organism evidence="1 2">
    <name type="scientific">SAR86 cluster bacterium</name>
    <dbReference type="NCBI Taxonomy" id="2030880"/>
    <lineage>
        <taxon>Bacteria</taxon>
        <taxon>Pseudomonadati</taxon>
        <taxon>Pseudomonadota</taxon>
        <taxon>Gammaproteobacteria</taxon>
        <taxon>SAR86 cluster</taxon>
    </lineage>
</organism>
<name>A0A973A8U4_9GAMM</name>
<sequence>MAADISKQMLRLNNQLDKVIDKQDELIDPESQKTVVIALVNDLRWDEAAKLCAEQAKEDDKRTRLAEEEKHLRSELEALREQLVKVSNGEVVEPATDSEE</sequence>
<reference evidence="1" key="1">
    <citation type="submission" date="2020-05" db="EMBL/GenBank/DDBJ databases">
        <title>Sulfur intermediates as new biogeochemical hubs in an aquatic model microbial ecosystem.</title>
        <authorList>
            <person name="Vigneron A."/>
        </authorList>
    </citation>
    <scope>NUCLEOTIDE SEQUENCE</scope>
    <source>
        <strain evidence="1">Bin.250</strain>
    </source>
</reference>
<dbReference type="Proteomes" id="UP000754644">
    <property type="component" value="Unassembled WGS sequence"/>
</dbReference>
<protein>
    <submittedName>
        <fullName evidence="1">Uncharacterized protein</fullName>
    </submittedName>
</protein>
<evidence type="ECO:0000313" key="2">
    <source>
        <dbReference type="Proteomes" id="UP000754644"/>
    </source>
</evidence>
<dbReference type="AlphaFoldDB" id="A0A973A8U4"/>
<comment type="caution">
    <text evidence="1">The sequence shown here is derived from an EMBL/GenBank/DDBJ whole genome shotgun (WGS) entry which is preliminary data.</text>
</comment>
<evidence type="ECO:0000313" key="1">
    <source>
        <dbReference type="EMBL" id="NQV65068.1"/>
    </source>
</evidence>